<dbReference type="Proteomes" id="UP001378592">
    <property type="component" value="Unassembled WGS sequence"/>
</dbReference>
<accession>A0AAN9W1A8</accession>
<dbReference type="EMBL" id="JAZDUA010000021">
    <property type="protein sequence ID" value="KAK7872696.1"/>
    <property type="molecule type" value="Genomic_DNA"/>
</dbReference>
<evidence type="ECO:0000256" key="1">
    <source>
        <dbReference type="SAM" id="MobiDB-lite"/>
    </source>
</evidence>
<feature type="compositionally biased region" description="Basic and acidic residues" evidence="1">
    <location>
        <begin position="78"/>
        <end position="88"/>
    </location>
</feature>
<gene>
    <name evidence="2" type="ORF">R5R35_002684</name>
</gene>
<keyword evidence="3" id="KW-1185">Reference proteome</keyword>
<dbReference type="AlphaFoldDB" id="A0AAN9W1A8"/>
<reference evidence="2 3" key="1">
    <citation type="submission" date="2024-03" db="EMBL/GenBank/DDBJ databases">
        <title>The genome assembly and annotation of the cricket Gryllus longicercus Weissman &amp; Gray.</title>
        <authorList>
            <person name="Szrajer S."/>
            <person name="Gray D."/>
            <person name="Ylla G."/>
        </authorList>
    </citation>
    <scope>NUCLEOTIDE SEQUENCE [LARGE SCALE GENOMIC DNA]</scope>
    <source>
        <strain evidence="2">DAG 2021-001</strain>
        <tissue evidence="2">Whole body minus gut</tissue>
    </source>
</reference>
<comment type="caution">
    <text evidence="2">The sequence shown here is derived from an EMBL/GenBank/DDBJ whole genome shotgun (WGS) entry which is preliminary data.</text>
</comment>
<feature type="region of interest" description="Disordered" evidence="1">
    <location>
        <begin position="77"/>
        <end position="112"/>
    </location>
</feature>
<evidence type="ECO:0000313" key="3">
    <source>
        <dbReference type="Proteomes" id="UP001378592"/>
    </source>
</evidence>
<organism evidence="2 3">
    <name type="scientific">Gryllus longicercus</name>
    <dbReference type="NCBI Taxonomy" id="2509291"/>
    <lineage>
        <taxon>Eukaryota</taxon>
        <taxon>Metazoa</taxon>
        <taxon>Ecdysozoa</taxon>
        <taxon>Arthropoda</taxon>
        <taxon>Hexapoda</taxon>
        <taxon>Insecta</taxon>
        <taxon>Pterygota</taxon>
        <taxon>Neoptera</taxon>
        <taxon>Polyneoptera</taxon>
        <taxon>Orthoptera</taxon>
        <taxon>Ensifera</taxon>
        <taxon>Gryllidea</taxon>
        <taxon>Grylloidea</taxon>
        <taxon>Gryllidae</taxon>
        <taxon>Gryllinae</taxon>
        <taxon>Gryllus</taxon>
    </lineage>
</organism>
<protein>
    <submittedName>
        <fullName evidence="2">Uncharacterized protein</fullName>
    </submittedName>
</protein>
<sequence length="209" mass="24295">MDEFLRPFVIMSSNADPSVRKQNVIKTDIQEGVHYVEFSDSQWGSMEGQDITEQDMEGHPMNEGMENEIVNQEGEANSYDKNEEEHSFTQKLENNSFNQESGHSSHRMTERKRKSINAPIYVGQRMHDPDQFLDSRIDIPETEFDLWARSLAIQLNSMEVTRALELQLKIQTLVSQERLAYERKKVKVHYTPSVPEFPNMNQCSSLHQT</sequence>
<name>A0AAN9W1A8_9ORTH</name>
<feature type="compositionally biased region" description="Polar residues" evidence="1">
    <location>
        <begin position="89"/>
        <end position="102"/>
    </location>
</feature>
<evidence type="ECO:0000313" key="2">
    <source>
        <dbReference type="EMBL" id="KAK7872696.1"/>
    </source>
</evidence>
<proteinExistence type="predicted"/>